<evidence type="ECO:0000313" key="2">
    <source>
        <dbReference type="EMBL" id="KGH45207.1"/>
    </source>
</evidence>
<protein>
    <recommendedName>
        <fullName evidence="4">DUF3159 domain-containing protein</fullName>
    </recommendedName>
</protein>
<dbReference type="AlphaFoldDB" id="A0A098Y421"/>
<dbReference type="Pfam" id="PF11361">
    <property type="entry name" value="DUF3159"/>
    <property type="match status" value="2"/>
</dbReference>
<evidence type="ECO:0000256" key="1">
    <source>
        <dbReference type="SAM" id="Phobius"/>
    </source>
</evidence>
<dbReference type="InterPro" id="IPR016566">
    <property type="entry name" value="UCP010219"/>
</dbReference>
<dbReference type="Proteomes" id="UP000029713">
    <property type="component" value="Unassembled WGS sequence"/>
</dbReference>
<proteinExistence type="predicted"/>
<keyword evidence="3" id="KW-1185">Reference proteome</keyword>
<feature type="transmembrane region" description="Helical" evidence="1">
    <location>
        <begin position="65"/>
        <end position="82"/>
    </location>
</feature>
<comment type="caution">
    <text evidence="2">The sequence shown here is derived from an EMBL/GenBank/DDBJ whole genome shotgun (WGS) entry which is preliminary data.</text>
</comment>
<keyword evidence="1" id="KW-0812">Transmembrane</keyword>
<name>A0A098Y421_9ACTN</name>
<dbReference type="STRING" id="1522368.IN07_19965"/>
<evidence type="ECO:0008006" key="4">
    <source>
        <dbReference type="Google" id="ProtNLM"/>
    </source>
</evidence>
<dbReference type="OrthoDB" id="5244221at2"/>
<dbReference type="EMBL" id="JPMX01000091">
    <property type="protein sequence ID" value="KGH45207.1"/>
    <property type="molecule type" value="Genomic_DNA"/>
</dbReference>
<evidence type="ECO:0000313" key="3">
    <source>
        <dbReference type="Proteomes" id="UP000029713"/>
    </source>
</evidence>
<feature type="transmembrane region" description="Helical" evidence="1">
    <location>
        <begin position="184"/>
        <end position="208"/>
    </location>
</feature>
<feature type="transmembrane region" description="Helical" evidence="1">
    <location>
        <begin position="214"/>
        <end position="238"/>
    </location>
</feature>
<organism evidence="2 3">
    <name type="scientific">Modestobacter caceresii</name>
    <dbReference type="NCBI Taxonomy" id="1522368"/>
    <lineage>
        <taxon>Bacteria</taxon>
        <taxon>Bacillati</taxon>
        <taxon>Actinomycetota</taxon>
        <taxon>Actinomycetes</taxon>
        <taxon>Geodermatophilales</taxon>
        <taxon>Geodermatophilaceae</taxon>
        <taxon>Modestobacter</taxon>
    </lineage>
</organism>
<keyword evidence="1" id="KW-1133">Transmembrane helix</keyword>
<reference evidence="2 3" key="1">
    <citation type="submission" date="2014-07" db="EMBL/GenBank/DDBJ databases">
        <title>Biosystematic studies on Modestobacter strains isolated from extreme hyper-arid desert soil and from historic building.</title>
        <authorList>
            <person name="Bukarasam K."/>
            <person name="Bull A."/>
            <person name="Girard G."/>
            <person name="van Wezel G."/>
            <person name="Goodfellow M."/>
        </authorList>
    </citation>
    <scope>NUCLEOTIDE SEQUENCE [LARGE SCALE GENOMIC DNA]</scope>
    <source>
        <strain evidence="2 3">KNN45-2b</strain>
    </source>
</reference>
<keyword evidence="1" id="KW-0472">Membrane</keyword>
<feature type="transmembrane region" description="Helical" evidence="1">
    <location>
        <begin position="88"/>
        <end position="109"/>
    </location>
</feature>
<gene>
    <name evidence="2" type="ORF">IN07_19965</name>
</gene>
<feature type="transmembrane region" description="Helical" evidence="1">
    <location>
        <begin position="26"/>
        <end position="53"/>
    </location>
</feature>
<sequence>MTFDRHLVLDQLGGWRGMVDASLPTIAFIVANSVGGLTVGIWAALVAAVLVFLLRLVRREGIQQAVSGLFAVAVAVAITAYSGQARDFFVLGIVRGAAIAVILLGSILFRRPLVGVIAEFLAPSHLGAMSAHRLPSLRGRARRDPAATPVPVEGGATVPVVSGARAPDPEPERHWREDPRMLRAYSWLTVLWAAVFLLRAAVQGFFYLRDEVELLATSSLVLGLPLTAAQLVVTLWVVARLHRHRSEPPLVEDTAESEDRPTT</sequence>
<accession>A0A098Y421</accession>